<evidence type="ECO:0000313" key="2">
    <source>
        <dbReference type="Proteomes" id="UP000007755"/>
    </source>
</evidence>
<evidence type="ECO:0000313" key="1">
    <source>
        <dbReference type="EMBL" id="EGI66408.1"/>
    </source>
</evidence>
<dbReference type="EMBL" id="GL888158">
    <property type="protein sequence ID" value="EGI66408.1"/>
    <property type="molecule type" value="Genomic_DNA"/>
</dbReference>
<gene>
    <name evidence="1" type="ORF">G5I_05091</name>
</gene>
<proteinExistence type="predicted"/>
<name>F4WHD1_ACREC</name>
<sequence length="115" mass="12440">MEKGAKAKAGLSLDNNDVACAICTYYTTPRQKMARDIPGITMKHVNFARVLTTGRGIHGKAEHVSMRRAYVAAAFDIAIRDPASTRIYSPPVNNCMRRAMQGNVGAQPTSAMDVA</sequence>
<dbReference type="InParanoid" id="F4WHD1"/>
<protein>
    <submittedName>
        <fullName evidence="1">Uncharacterized protein</fullName>
    </submittedName>
</protein>
<dbReference type="Proteomes" id="UP000007755">
    <property type="component" value="Unassembled WGS sequence"/>
</dbReference>
<keyword evidence="2" id="KW-1185">Reference proteome</keyword>
<dbReference type="AlphaFoldDB" id="F4WHD1"/>
<reference evidence="1" key="1">
    <citation type="submission" date="2011-02" db="EMBL/GenBank/DDBJ databases">
        <title>The genome of the leaf-cutting ant Acromyrmex echinatior suggests key adaptations to social evolution and fungus farming.</title>
        <authorList>
            <person name="Nygaard S."/>
            <person name="Zhang G."/>
        </authorList>
    </citation>
    <scope>NUCLEOTIDE SEQUENCE</scope>
</reference>
<organism evidence="2">
    <name type="scientific">Acromyrmex echinatior</name>
    <name type="common">Panamanian leafcutter ant</name>
    <name type="synonym">Acromyrmex octospinosus echinatior</name>
    <dbReference type="NCBI Taxonomy" id="103372"/>
    <lineage>
        <taxon>Eukaryota</taxon>
        <taxon>Metazoa</taxon>
        <taxon>Ecdysozoa</taxon>
        <taxon>Arthropoda</taxon>
        <taxon>Hexapoda</taxon>
        <taxon>Insecta</taxon>
        <taxon>Pterygota</taxon>
        <taxon>Neoptera</taxon>
        <taxon>Endopterygota</taxon>
        <taxon>Hymenoptera</taxon>
        <taxon>Apocrita</taxon>
        <taxon>Aculeata</taxon>
        <taxon>Formicoidea</taxon>
        <taxon>Formicidae</taxon>
        <taxon>Myrmicinae</taxon>
        <taxon>Acromyrmex</taxon>
    </lineage>
</organism>
<accession>F4WHD1</accession>